<evidence type="ECO:0000256" key="6">
    <source>
        <dbReference type="ARBA" id="ARBA00022692"/>
    </source>
</evidence>
<dbReference type="InterPro" id="IPR003661">
    <property type="entry name" value="HisK_dim/P_dom"/>
</dbReference>
<evidence type="ECO:0000256" key="9">
    <source>
        <dbReference type="ARBA" id="ARBA00023012"/>
    </source>
</evidence>
<keyword evidence="6 12" id="KW-0812">Transmembrane</keyword>
<evidence type="ECO:0000256" key="11">
    <source>
        <dbReference type="SAM" id="MobiDB-lite"/>
    </source>
</evidence>
<evidence type="ECO:0000256" key="2">
    <source>
        <dbReference type="ARBA" id="ARBA00004370"/>
    </source>
</evidence>
<dbReference type="Pfam" id="PF13756">
    <property type="entry name" value="Stimulus_sens_1"/>
    <property type="match status" value="1"/>
</dbReference>
<dbReference type="InterPro" id="IPR050428">
    <property type="entry name" value="TCS_sensor_his_kinase"/>
</dbReference>
<feature type="domain" description="Histidine kinase" evidence="13">
    <location>
        <begin position="334"/>
        <end position="561"/>
    </location>
</feature>
<protein>
    <recommendedName>
        <fullName evidence="3">histidine kinase</fullName>
        <ecNumber evidence="3">2.7.13.3</ecNumber>
    </recommendedName>
</protein>
<dbReference type="InterPro" id="IPR025919">
    <property type="entry name" value="Stimulus_sens_dom"/>
</dbReference>
<evidence type="ECO:0000256" key="7">
    <source>
        <dbReference type="ARBA" id="ARBA00022777"/>
    </source>
</evidence>
<organism evidence="15 16">
    <name type="scientific">Skermanella aerolata</name>
    <dbReference type="NCBI Taxonomy" id="393310"/>
    <lineage>
        <taxon>Bacteria</taxon>
        <taxon>Pseudomonadati</taxon>
        <taxon>Pseudomonadota</taxon>
        <taxon>Alphaproteobacteria</taxon>
        <taxon>Rhodospirillales</taxon>
        <taxon>Azospirillaceae</taxon>
        <taxon>Skermanella</taxon>
    </lineage>
</organism>
<keyword evidence="16" id="KW-1185">Reference proteome</keyword>
<dbReference type="InterPro" id="IPR036890">
    <property type="entry name" value="HATPase_C_sf"/>
</dbReference>
<evidence type="ECO:0000256" key="8">
    <source>
        <dbReference type="ARBA" id="ARBA00022989"/>
    </source>
</evidence>
<dbReference type="InterPro" id="IPR036097">
    <property type="entry name" value="HisK_dim/P_sf"/>
</dbReference>
<proteinExistence type="predicted"/>
<dbReference type="Proteomes" id="UP000321523">
    <property type="component" value="Unassembled WGS sequence"/>
</dbReference>
<dbReference type="SUPFAM" id="SSF55874">
    <property type="entry name" value="ATPase domain of HSP90 chaperone/DNA topoisomerase II/histidine kinase"/>
    <property type="match status" value="1"/>
</dbReference>
<dbReference type="SUPFAM" id="SSF47384">
    <property type="entry name" value="Homodimeric domain of signal transducing histidine kinase"/>
    <property type="match status" value="1"/>
</dbReference>
<dbReference type="EC" id="2.7.13.3" evidence="3"/>
<dbReference type="PANTHER" id="PTHR45436:SF5">
    <property type="entry name" value="SENSOR HISTIDINE KINASE TRCS"/>
    <property type="match status" value="1"/>
</dbReference>
<dbReference type="Pfam" id="PF00512">
    <property type="entry name" value="HisKA"/>
    <property type="match status" value="1"/>
</dbReference>
<keyword evidence="7 15" id="KW-0418">Kinase</keyword>
<evidence type="ECO:0000313" key="15">
    <source>
        <dbReference type="EMBL" id="GEO41291.1"/>
    </source>
</evidence>
<dbReference type="PROSITE" id="PS50885">
    <property type="entry name" value="HAMP"/>
    <property type="match status" value="1"/>
</dbReference>
<comment type="caution">
    <text evidence="15">The sequence shown here is derived from an EMBL/GenBank/DDBJ whole genome shotgun (WGS) entry which is preliminary data.</text>
</comment>
<comment type="subcellular location">
    <subcellularLocation>
        <location evidence="2">Membrane</location>
    </subcellularLocation>
</comment>
<evidence type="ECO:0000256" key="10">
    <source>
        <dbReference type="ARBA" id="ARBA00023136"/>
    </source>
</evidence>
<keyword evidence="10 12" id="KW-0472">Membrane</keyword>
<feature type="compositionally biased region" description="Basic and acidic residues" evidence="11">
    <location>
        <begin position="8"/>
        <end position="22"/>
    </location>
</feature>
<feature type="region of interest" description="Disordered" evidence="11">
    <location>
        <begin position="1"/>
        <end position="25"/>
    </location>
</feature>
<keyword evidence="4" id="KW-0597">Phosphoprotein</keyword>
<accession>A0A512DXU3</accession>
<dbReference type="GO" id="GO:0016020">
    <property type="term" value="C:membrane"/>
    <property type="evidence" value="ECO:0007669"/>
    <property type="project" value="UniProtKB-SubCell"/>
</dbReference>
<dbReference type="InterPro" id="IPR004358">
    <property type="entry name" value="Sig_transdc_His_kin-like_C"/>
</dbReference>
<evidence type="ECO:0000256" key="5">
    <source>
        <dbReference type="ARBA" id="ARBA00022679"/>
    </source>
</evidence>
<dbReference type="Pfam" id="PF13755">
    <property type="entry name" value="Sensor_TM1"/>
    <property type="match status" value="1"/>
</dbReference>
<dbReference type="Gene3D" id="1.10.287.130">
    <property type="match status" value="1"/>
</dbReference>
<keyword evidence="8 12" id="KW-1133">Transmembrane helix</keyword>
<dbReference type="GO" id="GO:0000155">
    <property type="term" value="F:phosphorelay sensor kinase activity"/>
    <property type="evidence" value="ECO:0007669"/>
    <property type="project" value="InterPro"/>
</dbReference>
<name>A0A512DXU3_9PROT</name>
<evidence type="ECO:0000313" key="16">
    <source>
        <dbReference type="Proteomes" id="UP000321523"/>
    </source>
</evidence>
<dbReference type="InterPro" id="IPR003660">
    <property type="entry name" value="HAMP_dom"/>
</dbReference>
<feature type="domain" description="HAMP" evidence="14">
    <location>
        <begin position="271"/>
        <end position="326"/>
    </location>
</feature>
<reference evidence="15 16" key="1">
    <citation type="submission" date="2019-07" db="EMBL/GenBank/DDBJ databases">
        <title>Whole genome shotgun sequence of Skermanella aerolata NBRC 106429.</title>
        <authorList>
            <person name="Hosoyama A."/>
            <person name="Uohara A."/>
            <person name="Ohji S."/>
            <person name="Ichikawa N."/>
        </authorList>
    </citation>
    <scope>NUCLEOTIDE SEQUENCE [LARGE SCALE GENOMIC DNA]</scope>
    <source>
        <strain evidence="15 16">NBRC 106429</strain>
    </source>
</reference>
<dbReference type="AlphaFoldDB" id="A0A512DXU3"/>
<dbReference type="EMBL" id="BJYZ01000027">
    <property type="protein sequence ID" value="GEO41291.1"/>
    <property type="molecule type" value="Genomic_DNA"/>
</dbReference>
<dbReference type="InterPro" id="IPR003594">
    <property type="entry name" value="HATPase_dom"/>
</dbReference>
<dbReference type="CDD" id="cd00082">
    <property type="entry name" value="HisKA"/>
    <property type="match status" value="1"/>
</dbReference>
<keyword evidence="5" id="KW-0808">Transferase</keyword>
<dbReference type="SMART" id="SM00388">
    <property type="entry name" value="HisKA"/>
    <property type="match status" value="1"/>
</dbReference>
<evidence type="ECO:0000259" key="13">
    <source>
        <dbReference type="PROSITE" id="PS50109"/>
    </source>
</evidence>
<feature type="transmembrane region" description="Helical" evidence="12">
    <location>
        <begin position="35"/>
        <end position="57"/>
    </location>
</feature>
<dbReference type="CDD" id="cd06225">
    <property type="entry name" value="HAMP"/>
    <property type="match status" value="1"/>
</dbReference>
<evidence type="ECO:0000256" key="12">
    <source>
        <dbReference type="SAM" id="Phobius"/>
    </source>
</evidence>
<dbReference type="SMART" id="SM00304">
    <property type="entry name" value="HAMP"/>
    <property type="match status" value="1"/>
</dbReference>
<dbReference type="Gene3D" id="6.10.340.10">
    <property type="match status" value="1"/>
</dbReference>
<evidence type="ECO:0000259" key="14">
    <source>
        <dbReference type="PROSITE" id="PS50885"/>
    </source>
</evidence>
<dbReference type="PANTHER" id="PTHR45436">
    <property type="entry name" value="SENSOR HISTIDINE KINASE YKOH"/>
    <property type="match status" value="1"/>
</dbReference>
<dbReference type="SUPFAM" id="SSF158472">
    <property type="entry name" value="HAMP domain-like"/>
    <property type="match status" value="1"/>
</dbReference>
<dbReference type="SMART" id="SM00387">
    <property type="entry name" value="HATPase_c"/>
    <property type="match status" value="1"/>
</dbReference>
<dbReference type="InterPro" id="IPR005467">
    <property type="entry name" value="His_kinase_dom"/>
</dbReference>
<dbReference type="Gene3D" id="3.30.565.10">
    <property type="entry name" value="Histidine kinase-like ATPase, C-terminal domain"/>
    <property type="match status" value="1"/>
</dbReference>
<evidence type="ECO:0000256" key="3">
    <source>
        <dbReference type="ARBA" id="ARBA00012438"/>
    </source>
</evidence>
<comment type="catalytic activity">
    <reaction evidence="1">
        <text>ATP + protein L-histidine = ADP + protein N-phospho-L-histidine.</text>
        <dbReference type="EC" id="2.7.13.3"/>
    </reaction>
</comment>
<dbReference type="PROSITE" id="PS50109">
    <property type="entry name" value="HIS_KIN"/>
    <property type="match status" value="1"/>
</dbReference>
<dbReference type="Pfam" id="PF00672">
    <property type="entry name" value="HAMP"/>
    <property type="match status" value="1"/>
</dbReference>
<keyword evidence="9" id="KW-0902">Two-component regulatory system</keyword>
<evidence type="ECO:0000256" key="1">
    <source>
        <dbReference type="ARBA" id="ARBA00000085"/>
    </source>
</evidence>
<sequence>MAPPARGKRAESAPPERNHDRNSASQRYRRAFSPLTLRILAVNVLALAILVGGLLYLGRYQDRLIESELEALLTEARIFAGAIGEAAVTRDGDETNDLSHDLARQMVRRLVETTDTRTRLFDPFGRLIADSRVLIGPGGVVQIEELPPPVQGGWPTRLAIDIYDRIVNALPSRDKFPVFREGPDQVANHYEDVVRALTGDLSASVWTTSDHGMILTVAVPVQRFKQVLGAVMLSRGGAQIDAAIRSVRLDILKVFAVALAVTVLLSFYLAGTIARPIRKLAAAADHVRRGHGRHHEIPDFSRRGDEIGDLSGALRDMTAALWLRMDAIESFAADVAHEIKNPLTSLRSAVETVARVRDPDQQRRLMSIIEDDIQRMDRLISDISNASRLDAELSRAETEPVDIGRMLRMLTDIHETTAAERAAPRVLLDLPTGADLTVPGLEGRLVQVFQNIIANALSFSPPDGTVAVSARATGEFVEVTVADQGPGMPEGKLEAIFDRFYTERPAGEKFGTHSGLGLSISKQIVDAHGGEIFARNRHADSEPDAAEVRGAVFTVRLPRHRND</sequence>
<dbReference type="Pfam" id="PF02518">
    <property type="entry name" value="HATPase_c"/>
    <property type="match status" value="1"/>
</dbReference>
<gene>
    <name evidence="15" type="ORF">SAE02_54390</name>
</gene>
<evidence type="ECO:0000256" key="4">
    <source>
        <dbReference type="ARBA" id="ARBA00022553"/>
    </source>
</evidence>
<dbReference type="PRINTS" id="PR00344">
    <property type="entry name" value="BCTRLSENSOR"/>
</dbReference>
<feature type="transmembrane region" description="Helical" evidence="12">
    <location>
        <begin position="251"/>
        <end position="270"/>
    </location>
</feature>
<dbReference type="InterPro" id="IPR025908">
    <property type="entry name" value="Sensor_TM1"/>
</dbReference>